<dbReference type="KEGG" id="ebz:J7S26_06400"/>
<dbReference type="GO" id="GO:0005829">
    <property type="term" value="C:cytosol"/>
    <property type="evidence" value="ECO:0007669"/>
    <property type="project" value="TreeGrafter"/>
</dbReference>
<sequence length="414" mass="45120">MLPVLEVFDCSSGEDVRVGTARFALRHGKVSTTFLYDATYLSAFPGVFALDPELPLMTGTLHCSGLPGAFRDSSPDRWGRRLIERERRSTSEAGLPLRQLDEVDYLAGVFDRTREGSLRFREPGGDFLSASPSIPPLVQLPVLLRAARMAAADKAGHEQVKELLDAGSGSLGGARPKASVCDGERLLLAKFSHAGDEWDVMGWEKTALDLARAAGIETPGARLVRVGNEAALLLERFDRECSRMGGKRIAYLSGMTVLGSFDGESRDYAELAEAIAGLSKEASSELHDFFRRVTFSVALGNTDDHLRNWGFLRLRGSWTLSPLFDVNPNPYEGMCRATAILGETGEGEVAALKDLAAYAGLDDADASAVVAEVLGAVARWRTVARKNGCREREFSLFEPGFKRREKALKRTFGL</sequence>
<evidence type="ECO:0000313" key="8">
    <source>
        <dbReference type="Proteomes" id="UP000671910"/>
    </source>
</evidence>
<dbReference type="RefSeq" id="WP_166339269.1">
    <property type="nucleotide sequence ID" value="NZ_CP072829.1"/>
</dbReference>
<evidence type="ECO:0000313" key="6">
    <source>
        <dbReference type="EMBL" id="QTU83993.1"/>
    </source>
</evidence>
<reference evidence="6" key="2">
    <citation type="submission" date="2021-04" db="EMBL/GenBank/DDBJ databases">
        <title>Novel species in family Eggerthellaceae.</title>
        <authorList>
            <person name="Zhang G."/>
        </authorList>
    </citation>
    <scope>NUCLEOTIDE SEQUENCE</scope>
    <source>
        <strain evidence="6">Zg-886</strain>
    </source>
</reference>
<keyword evidence="7" id="KW-1185">Reference proteome</keyword>
<name>A0A9E6SU09_9ACTN</name>
<keyword evidence="2" id="KW-0808">Transferase</keyword>
<evidence type="ECO:0000259" key="4">
    <source>
        <dbReference type="Pfam" id="PF07804"/>
    </source>
</evidence>
<evidence type="ECO:0000313" key="5">
    <source>
        <dbReference type="EMBL" id="NHM14133.1"/>
    </source>
</evidence>
<dbReference type="InterPro" id="IPR012893">
    <property type="entry name" value="HipA-like_C"/>
</dbReference>
<feature type="domain" description="HipA-like C-terminal" evidence="4">
    <location>
        <begin position="170"/>
        <end position="378"/>
    </location>
</feature>
<comment type="similarity">
    <text evidence="1">Belongs to the HipA Ser/Thr kinase family.</text>
</comment>
<dbReference type="PANTHER" id="PTHR37419">
    <property type="entry name" value="SERINE/THREONINE-PROTEIN KINASE TOXIN HIPA"/>
    <property type="match status" value="1"/>
</dbReference>
<evidence type="ECO:0000313" key="7">
    <source>
        <dbReference type="Proteomes" id="UP000636394"/>
    </source>
</evidence>
<proteinExistence type="inferred from homology"/>
<accession>A0A9E6SU09</accession>
<dbReference type="Proteomes" id="UP000671910">
    <property type="component" value="Chromosome"/>
</dbReference>
<dbReference type="EMBL" id="CP072829">
    <property type="protein sequence ID" value="QTU83993.1"/>
    <property type="molecule type" value="Genomic_DNA"/>
</dbReference>
<dbReference type="InterPro" id="IPR052028">
    <property type="entry name" value="HipA_Ser/Thr_kinase"/>
</dbReference>
<gene>
    <name evidence="5" type="ORF">GMI68_05025</name>
    <name evidence="6" type="ORF">J7S26_06400</name>
</gene>
<dbReference type="Pfam" id="PF07804">
    <property type="entry name" value="HipA_C"/>
    <property type="match status" value="1"/>
</dbReference>
<evidence type="ECO:0000256" key="3">
    <source>
        <dbReference type="ARBA" id="ARBA00022777"/>
    </source>
</evidence>
<dbReference type="AlphaFoldDB" id="A0A9E6SU09"/>
<dbReference type="Proteomes" id="UP000636394">
    <property type="component" value="Unassembled WGS sequence"/>
</dbReference>
<protein>
    <submittedName>
        <fullName evidence="6">Type II toxin-antitoxin system HipA family toxin</fullName>
    </submittedName>
</protein>
<dbReference type="Gene3D" id="1.10.1070.20">
    <property type="match status" value="1"/>
</dbReference>
<evidence type="ECO:0000256" key="2">
    <source>
        <dbReference type="ARBA" id="ARBA00022679"/>
    </source>
</evidence>
<dbReference type="PANTHER" id="PTHR37419:SF8">
    <property type="entry name" value="TOXIN YJJJ"/>
    <property type="match status" value="1"/>
</dbReference>
<keyword evidence="3" id="KW-0418">Kinase</keyword>
<evidence type="ECO:0000256" key="1">
    <source>
        <dbReference type="ARBA" id="ARBA00010164"/>
    </source>
</evidence>
<dbReference type="GO" id="GO:0004674">
    <property type="term" value="F:protein serine/threonine kinase activity"/>
    <property type="evidence" value="ECO:0007669"/>
    <property type="project" value="TreeGrafter"/>
</dbReference>
<reference evidence="5 7" key="1">
    <citation type="submission" date="2019-11" db="EMBL/GenBank/DDBJ databases">
        <title>Eggerthellaceae novel genus isolated from the rectal contents of marmort.</title>
        <authorList>
            <person name="Zhang G."/>
        </authorList>
    </citation>
    <scope>NUCLEOTIDE SEQUENCE [LARGE SCALE GENOMIC DNA]</scope>
    <source>
        <strain evidence="7">zg-886</strain>
        <strain evidence="5">Zg-886</strain>
    </source>
</reference>
<dbReference type="EMBL" id="WPCR01000005">
    <property type="protein sequence ID" value="NHM14133.1"/>
    <property type="molecule type" value="Genomic_DNA"/>
</dbReference>
<organism evidence="6 8">
    <name type="scientific">Xiamenia xianingshaonis</name>
    <dbReference type="NCBI Taxonomy" id="2682776"/>
    <lineage>
        <taxon>Bacteria</taxon>
        <taxon>Bacillati</taxon>
        <taxon>Actinomycetota</taxon>
        <taxon>Coriobacteriia</taxon>
        <taxon>Eggerthellales</taxon>
        <taxon>Eggerthellaceae</taxon>
        <taxon>Xiamenia</taxon>
    </lineage>
</organism>